<reference evidence="1 2" key="1">
    <citation type="submission" date="2019-02" db="EMBL/GenBank/DDBJ databases">
        <authorList>
            <person name="Lehtovirta-Morley E L."/>
        </authorList>
    </citation>
    <scope>NUCLEOTIDE SEQUENCE [LARGE SCALE GENOMIC DNA]</scope>
    <source>
        <strain evidence="1">NFRAN1</strain>
    </source>
</reference>
<dbReference type="SUPFAM" id="SSF53474">
    <property type="entry name" value="alpha/beta-Hydrolases"/>
    <property type="match status" value="1"/>
</dbReference>
<gene>
    <name evidence="1" type="ORF">NFRAN_2571</name>
</gene>
<proteinExistence type="predicted"/>
<dbReference type="InterPro" id="IPR029058">
    <property type="entry name" value="AB_hydrolase_fold"/>
</dbReference>
<name>A0A484IAW5_9ARCH</name>
<dbReference type="KEGG" id="nfn:NFRAN_2571"/>
<protein>
    <recommendedName>
        <fullName evidence="3">Alpha/beta hydrolase family protein</fullName>
    </recommendedName>
</protein>
<dbReference type="Proteomes" id="UP000294299">
    <property type="component" value="Chromosome NFRAN"/>
</dbReference>
<evidence type="ECO:0008006" key="3">
    <source>
        <dbReference type="Google" id="ProtNLM"/>
    </source>
</evidence>
<evidence type="ECO:0000313" key="2">
    <source>
        <dbReference type="Proteomes" id="UP000294299"/>
    </source>
</evidence>
<dbReference type="EMBL" id="LR216287">
    <property type="protein sequence ID" value="VFJ14893.1"/>
    <property type="molecule type" value="Genomic_DNA"/>
</dbReference>
<organism evidence="1 2">
    <name type="scientific">Candidatus Nitrosocosmicus franklandianus</name>
    <dbReference type="NCBI Taxonomy" id="1798806"/>
    <lineage>
        <taxon>Archaea</taxon>
        <taxon>Nitrososphaerota</taxon>
        <taxon>Nitrososphaeria</taxon>
        <taxon>Nitrososphaerales</taxon>
        <taxon>Nitrososphaeraceae</taxon>
        <taxon>Candidatus Nitrosocosmicus</taxon>
    </lineage>
</organism>
<accession>A0A484IAW5</accession>
<keyword evidence="2" id="KW-1185">Reference proteome</keyword>
<sequence>MGVLDIDKAHIVGWSVGSYIAEELTLVHSDKVKSLIL</sequence>
<dbReference type="Gene3D" id="3.40.50.1820">
    <property type="entry name" value="alpha/beta hydrolase"/>
    <property type="match status" value="1"/>
</dbReference>
<evidence type="ECO:0000313" key="1">
    <source>
        <dbReference type="EMBL" id="VFJ14893.1"/>
    </source>
</evidence>
<dbReference type="AlphaFoldDB" id="A0A484IAW5"/>